<dbReference type="AlphaFoldDB" id="F0RZB3"/>
<feature type="transmembrane region" description="Helical" evidence="1">
    <location>
        <begin position="151"/>
        <end position="169"/>
    </location>
</feature>
<proteinExistence type="predicted"/>
<evidence type="ECO:0000313" key="2">
    <source>
        <dbReference type="EMBL" id="ADY13394.1"/>
    </source>
</evidence>
<keyword evidence="1" id="KW-0812">Transmembrane</keyword>
<feature type="transmembrane region" description="Helical" evidence="1">
    <location>
        <begin position="21"/>
        <end position="45"/>
    </location>
</feature>
<reference evidence="3" key="1">
    <citation type="submission" date="2011-02" db="EMBL/GenBank/DDBJ databases">
        <title>Complete sequence of Spirochaeta sp. Buddy.</title>
        <authorList>
            <person name="Lucas S."/>
            <person name="Copeland A."/>
            <person name="Lapidus A."/>
            <person name="Cheng J.-F."/>
            <person name="Goodwin L."/>
            <person name="Pitluck S."/>
            <person name="Zeytun A."/>
            <person name="Detter J.C."/>
            <person name="Han C."/>
            <person name="Tapia R."/>
            <person name="Land M."/>
            <person name="Hauser L."/>
            <person name="Kyrpides N."/>
            <person name="Ivanova N."/>
            <person name="Mikhailova N."/>
            <person name="Pagani I."/>
            <person name="Ritalahti K.M."/>
            <person name="Loeffler F.E."/>
            <person name="Woyke T."/>
        </authorList>
    </citation>
    <scope>NUCLEOTIDE SEQUENCE [LARGE SCALE GENOMIC DNA]</scope>
    <source>
        <strain evidence="3">ATCC BAA-1886 / DSM 22777 / Buddy</strain>
    </source>
</reference>
<feature type="transmembrane region" description="Helical" evidence="1">
    <location>
        <begin position="107"/>
        <end position="131"/>
    </location>
</feature>
<dbReference type="HOGENOM" id="CLU_1077297_0_0_12"/>
<evidence type="ECO:0000256" key="1">
    <source>
        <dbReference type="SAM" id="Phobius"/>
    </source>
</evidence>
<feature type="transmembrane region" description="Helical" evidence="1">
    <location>
        <begin position="176"/>
        <end position="199"/>
    </location>
</feature>
<keyword evidence="3" id="KW-1185">Reference proteome</keyword>
<dbReference type="EMBL" id="CP002541">
    <property type="protein sequence ID" value="ADY13394.1"/>
    <property type="molecule type" value="Genomic_DNA"/>
</dbReference>
<name>F0RZB3_SPHGB</name>
<dbReference type="RefSeq" id="WP_013607244.1">
    <property type="nucleotide sequence ID" value="NC_015152.1"/>
</dbReference>
<sequence>MNRLLALIKREWKTGQRDYTIYGLVVVLLLFGFETMQSLIVRYTGMASFPMEVYSEMFPGFLLLGGFITTSMMFSEDMYSKNSQHNWLMLPATNLEKFLSKALVSTIAYPIAVTLVFFLTSVVTEPIQLLIFGSPVGLFNPFKGNELGMLLAQYWVWNSVFILGAAYFHKAHFVKTVLAVGVIALGFGGLALLFTRLVFAIKFGSTVNFFDTLNFNYPDFPENSMLSIKVFTGISNVLYYAVLPLFCMVTAFFRVEEVQATDAV</sequence>
<keyword evidence="1" id="KW-0472">Membrane</keyword>
<feature type="transmembrane region" description="Helical" evidence="1">
    <location>
        <begin position="237"/>
        <end position="255"/>
    </location>
</feature>
<dbReference type="OrthoDB" id="370495at2"/>
<dbReference type="STRING" id="158189.SpiBuddy_1569"/>
<dbReference type="eggNOG" id="ENOG50339JU">
    <property type="taxonomic scope" value="Bacteria"/>
</dbReference>
<dbReference type="Proteomes" id="UP000008466">
    <property type="component" value="Chromosome"/>
</dbReference>
<gene>
    <name evidence="2" type="ordered locus">SpiBuddy_1569</name>
</gene>
<keyword evidence="1" id="KW-1133">Transmembrane helix</keyword>
<feature type="transmembrane region" description="Helical" evidence="1">
    <location>
        <begin position="57"/>
        <end position="75"/>
    </location>
</feature>
<evidence type="ECO:0000313" key="3">
    <source>
        <dbReference type="Proteomes" id="UP000008466"/>
    </source>
</evidence>
<organism evidence="2 3">
    <name type="scientific">Sphaerochaeta globosa (strain ATCC BAA-1886 / DSM 22777 / Buddy)</name>
    <name type="common">Spirochaeta sp. (strain Buddy)</name>
    <dbReference type="NCBI Taxonomy" id="158189"/>
    <lineage>
        <taxon>Bacteria</taxon>
        <taxon>Pseudomonadati</taxon>
        <taxon>Spirochaetota</taxon>
        <taxon>Spirochaetia</taxon>
        <taxon>Spirochaetales</taxon>
        <taxon>Sphaerochaetaceae</taxon>
        <taxon>Sphaerochaeta</taxon>
    </lineage>
</organism>
<accession>F0RZB3</accession>
<protein>
    <submittedName>
        <fullName evidence="2">Uncharacterized protein</fullName>
    </submittedName>
</protein>
<dbReference type="KEGG" id="sbu:SpiBuddy_1569"/>